<organism evidence="1 2">
    <name type="scientific">Deinococcus lacus</name>
    <dbReference type="NCBI Taxonomy" id="392561"/>
    <lineage>
        <taxon>Bacteria</taxon>
        <taxon>Thermotogati</taxon>
        <taxon>Deinococcota</taxon>
        <taxon>Deinococci</taxon>
        <taxon>Deinococcales</taxon>
        <taxon>Deinococcaceae</taxon>
        <taxon>Deinococcus</taxon>
    </lineage>
</organism>
<dbReference type="EMBL" id="JBHSWD010000001">
    <property type="protein sequence ID" value="MFC6592056.1"/>
    <property type="molecule type" value="Genomic_DNA"/>
</dbReference>
<proteinExistence type="predicted"/>
<keyword evidence="2" id="KW-1185">Reference proteome</keyword>
<evidence type="ECO:0000313" key="1">
    <source>
        <dbReference type="EMBL" id="MFC6592056.1"/>
    </source>
</evidence>
<dbReference type="RefSeq" id="WP_380083071.1">
    <property type="nucleotide sequence ID" value="NZ_JBHSWD010000001.1"/>
</dbReference>
<reference evidence="2" key="1">
    <citation type="journal article" date="2019" name="Int. J. Syst. Evol. Microbiol.">
        <title>The Global Catalogue of Microorganisms (GCM) 10K type strain sequencing project: providing services to taxonomists for standard genome sequencing and annotation.</title>
        <authorList>
            <consortium name="The Broad Institute Genomics Platform"/>
            <consortium name="The Broad Institute Genome Sequencing Center for Infectious Disease"/>
            <person name="Wu L."/>
            <person name="Ma J."/>
        </authorList>
    </citation>
    <scope>NUCLEOTIDE SEQUENCE [LARGE SCALE GENOMIC DNA]</scope>
    <source>
        <strain evidence="2">CGMCC 1.15772</strain>
    </source>
</reference>
<accession>A0ABW1YD89</accession>
<evidence type="ECO:0000313" key="2">
    <source>
        <dbReference type="Proteomes" id="UP001596297"/>
    </source>
</evidence>
<sequence length="185" mass="21683">MYEMVKNISDARIYCLPKEAFVSDHEFPQAPKRWEQTQFTPDDLQKSADLNQRAQNLGRQLSSEQIELAKQVIGEVADVWQMVEDGLIDEHTLMGKYHSKFLRIIHMVELIRRFEEIRIGGNYGHGLLRMREHARAFHYQKEKYRGKSIFIYLSNADERIVVIPAREDGEPIDIRPSNVLGNTRR</sequence>
<dbReference type="Proteomes" id="UP001596297">
    <property type="component" value="Unassembled WGS sequence"/>
</dbReference>
<name>A0ABW1YD89_9DEIO</name>
<protein>
    <submittedName>
        <fullName evidence="1">Uncharacterized protein</fullName>
    </submittedName>
</protein>
<comment type="caution">
    <text evidence="1">The sequence shown here is derived from an EMBL/GenBank/DDBJ whole genome shotgun (WGS) entry which is preliminary data.</text>
</comment>
<gene>
    <name evidence="1" type="ORF">ACFP81_08625</name>
</gene>